<dbReference type="EMBL" id="JAESIY010000017">
    <property type="protein sequence ID" value="MBL3658811.1"/>
    <property type="molecule type" value="Genomic_DNA"/>
</dbReference>
<dbReference type="GO" id="GO:0016747">
    <property type="term" value="F:acyltransferase activity, transferring groups other than amino-acyl groups"/>
    <property type="evidence" value="ECO:0007669"/>
    <property type="project" value="InterPro"/>
</dbReference>
<dbReference type="InterPro" id="IPR050276">
    <property type="entry name" value="MshD_Acetyltransferase"/>
</dbReference>
<gene>
    <name evidence="2" type="ORF">JL102_21860</name>
</gene>
<reference evidence="2" key="1">
    <citation type="submission" date="2021-01" db="EMBL/GenBank/DDBJ databases">
        <title>Fulvivirga kasyanovii gen. nov., sp nov., a novel member of the phylum Bacteroidetes isolated from seawater in a mussel farm.</title>
        <authorList>
            <person name="Zhao L.-H."/>
            <person name="Wang Z.-J."/>
        </authorList>
    </citation>
    <scope>NUCLEOTIDE SEQUENCE</scope>
    <source>
        <strain evidence="2">2943</strain>
    </source>
</reference>
<dbReference type="SUPFAM" id="SSF55729">
    <property type="entry name" value="Acyl-CoA N-acyltransferases (Nat)"/>
    <property type="match status" value="1"/>
</dbReference>
<protein>
    <submittedName>
        <fullName evidence="2">GNAT family N-acetyltransferase</fullName>
    </submittedName>
</protein>
<organism evidence="2 3">
    <name type="scientific">Fulvivirga sediminis</name>
    <dbReference type="NCBI Taxonomy" id="2803949"/>
    <lineage>
        <taxon>Bacteria</taxon>
        <taxon>Pseudomonadati</taxon>
        <taxon>Bacteroidota</taxon>
        <taxon>Cytophagia</taxon>
        <taxon>Cytophagales</taxon>
        <taxon>Fulvivirgaceae</taxon>
        <taxon>Fulvivirga</taxon>
    </lineage>
</organism>
<comment type="caution">
    <text evidence="2">The sequence shown here is derived from an EMBL/GenBank/DDBJ whole genome shotgun (WGS) entry which is preliminary data.</text>
</comment>
<dbReference type="AlphaFoldDB" id="A0A937K2P0"/>
<dbReference type="PANTHER" id="PTHR43617">
    <property type="entry name" value="L-AMINO ACID N-ACETYLTRANSFERASE"/>
    <property type="match status" value="1"/>
</dbReference>
<name>A0A937K2P0_9BACT</name>
<accession>A0A937K2P0</accession>
<keyword evidence="3" id="KW-1185">Reference proteome</keyword>
<evidence type="ECO:0000313" key="3">
    <source>
        <dbReference type="Proteomes" id="UP000659388"/>
    </source>
</evidence>
<dbReference type="Pfam" id="PF00583">
    <property type="entry name" value="Acetyltransf_1"/>
    <property type="match status" value="1"/>
</dbReference>
<dbReference type="CDD" id="cd04301">
    <property type="entry name" value="NAT_SF"/>
    <property type="match status" value="1"/>
</dbReference>
<evidence type="ECO:0000313" key="2">
    <source>
        <dbReference type="EMBL" id="MBL3658811.1"/>
    </source>
</evidence>
<dbReference type="PANTHER" id="PTHR43617:SF22">
    <property type="entry name" value="L-AMINO ACID N-ACETYLTRANSFERASE AAAT"/>
    <property type="match status" value="1"/>
</dbReference>
<sequence length="166" mass="19765">MEFEFKQIQKQDKNKVLALFKEAAEKIAKMKVDHWQYWKNPPKEKIEWVEEGISNNEFYFINDQVGENIGMVRILNEDQLYWGYQKEKAKYVHSLVIKEKYNGRGIGSKVLQKIEEIAKSDGCAYIRLDADSKNLKLCKYYEKMGFEKKGVKELPLSYYNLYQKKI</sequence>
<dbReference type="Gene3D" id="3.40.630.30">
    <property type="match status" value="1"/>
</dbReference>
<dbReference type="Proteomes" id="UP000659388">
    <property type="component" value="Unassembled WGS sequence"/>
</dbReference>
<dbReference type="InterPro" id="IPR000182">
    <property type="entry name" value="GNAT_dom"/>
</dbReference>
<proteinExistence type="predicted"/>
<dbReference type="InterPro" id="IPR016181">
    <property type="entry name" value="Acyl_CoA_acyltransferase"/>
</dbReference>
<dbReference type="PROSITE" id="PS51186">
    <property type="entry name" value="GNAT"/>
    <property type="match status" value="1"/>
</dbReference>
<evidence type="ECO:0000259" key="1">
    <source>
        <dbReference type="PROSITE" id="PS51186"/>
    </source>
</evidence>
<feature type="domain" description="N-acetyltransferase" evidence="1">
    <location>
        <begin position="3"/>
        <end position="166"/>
    </location>
</feature>